<protein>
    <submittedName>
        <fullName evidence="2">Uncharacterized protein</fullName>
    </submittedName>
</protein>
<feature type="region of interest" description="Disordered" evidence="1">
    <location>
        <begin position="89"/>
        <end position="108"/>
    </location>
</feature>
<name>A0A2G8SQU5_9APHY</name>
<organism evidence="2 3">
    <name type="scientific">Ganoderma sinense ZZ0214-1</name>
    <dbReference type="NCBI Taxonomy" id="1077348"/>
    <lineage>
        <taxon>Eukaryota</taxon>
        <taxon>Fungi</taxon>
        <taxon>Dikarya</taxon>
        <taxon>Basidiomycota</taxon>
        <taxon>Agaricomycotina</taxon>
        <taxon>Agaricomycetes</taxon>
        <taxon>Polyporales</taxon>
        <taxon>Polyporaceae</taxon>
        <taxon>Ganoderma</taxon>
    </lineage>
</organism>
<evidence type="ECO:0000313" key="3">
    <source>
        <dbReference type="Proteomes" id="UP000230002"/>
    </source>
</evidence>
<reference evidence="2 3" key="1">
    <citation type="journal article" date="2015" name="Sci. Rep.">
        <title>Chromosome-level genome map provides insights into diverse defense mechanisms in the medicinal fungus Ganoderma sinense.</title>
        <authorList>
            <person name="Zhu Y."/>
            <person name="Xu J."/>
            <person name="Sun C."/>
            <person name="Zhou S."/>
            <person name="Xu H."/>
            <person name="Nelson D.R."/>
            <person name="Qian J."/>
            <person name="Song J."/>
            <person name="Luo H."/>
            <person name="Xiang L."/>
            <person name="Li Y."/>
            <person name="Xu Z."/>
            <person name="Ji A."/>
            <person name="Wang L."/>
            <person name="Lu S."/>
            <person name="Hayward A."/>
            <person name="Sun W."/>
            <person name="Li X."/>
            <person name="Schwartz D.C."/>
            <person name="Wang Y."/>
            <person name="Chen S."/>
        </authorList>
    </citation>
    <scope>NUCLEOTIDE SEQUENCE [LARGE SCALE GENOMIC DNA]</scope>
    <source>
        <strain evidence="2 3">ZZ0214-1</strain>
    </source>
</reference>
<gene>
    <name evidence="2" type="ORF">GSI_01743</name>
</gene>
<proteinExistence type="predicted"/>
<dbReference type="AlphaFoldDB" id="A0A2G8SQU5"/>
<keyword evidence="3" id="KW-1185">Reference proteome</keyword>
<evidence type="ECO:0000256" key="1">
    <source>
        <dbReference type="SAM" id="MobiDB-lite"/>
    </source>
</evidence>
<evidence type="ECO:0000313" key="2">
    <source>
        <dbReference type="EMBL" id="PIL36083.1"/>
    </source>
</evidence>
<sequence>MHSSNALIPNYEQDNDEKMVEDLLSGPLSPEVSFSSDACDVDLDNDGIPILNPLDFGQGGADLDGDNLNVVVAMRDQVMFTDINQYNQVSEQPMTPPPHNKRMLPFPK</sequence>
<dbReference type="EMBL" id="AYKW01000002">
    <property type="protein sequence ID" value="PIL36083.1"/>
    <property type="molecule type" value="Genomic_DNA"/>
</dbReference>
<comment type="caution">
    <text evidence="2">The sequence shown here is derived from an EMBL/GenBank/DDBJ whole genome shotgun (WGS) entry which is preliminary data.</text>
</comment>
<dbReference type="Proteomes" id="UP000230002">
    <property type="component" value="Unassembled WGS sequence"/>
</dbReference>
<accession>A0A2G8SQU5</accession>